<keyword evidence="4" id="KW-1185">Reference proteome</keyword>
<dbReference type="InterPro" id="IPR013783">
    <property type="entry name" value="Ig-like_fold"/>
</dbReference>
<gene>
    <name evidence="3" type="ORF">CRP01_38255</name>
</gene>
<dbReference type="Pfam" id="PF07610">
    <property type="entry name" value="DUF1573"/>
    <property type="match status" value="1"/>
</dbReference>
<evidence type="ECO:0000256" key="2">
    <source>
        <dbReference type="SAM" id="SignalP"/>
    </source>
</evidence>
<dbReference type="InterPro" id="IPR011467">
    <property type="entry name" value="DUF1573"/>
</dbReference>
<name>A0A2D0MZ74_FLAN2</name>
<evidence type="ECO:0008006" key="5">
    <source>
        <dbReference type="Google" id="ProtNLM"/>
    </source>
</evidence>
<dbReference type="EMBL" id="PDUD01000060">
    <property type="protein sequence ID" value="PHN01189.1"/>
    <property type="molecule type" value="Genomic_DNA"/>
</dbReference>
<accession>A0A2D0MZ74</accession>
<organism evidence="3 4">
    <name type="scientific">Flavilitoribacter nigricans (strain ATCC 23147 / DSM 23189 / NBRC 102662 / NCIMB 1420 / SS-2)</name>
    <name type="common">Lewinella nigricans</name>
    <dbReference type="NCBI Taxonomy" id="1122177"/>
    <lineage>
        <taxon>Bacteria</taxon>
        <taxon>Pseudomonadati</taxon>
        <taxon>Bacteroidota</taxon>
        <taxon>Saprospiria</taxon>
        <taxon>Saprospirales</taxon>
        <taxon>Lewinellaceae</taxon>
        <taxon>Flavilitoribacter</taxon>
    </lineage>
</organism>
<dbReference type="AlphaFoldDB" id="A0A2D0MZ74"/>
<evidence type="ECO:0000313" key="4">
    <source>
        <dbReference type="Proteomes" id="UP000223913"/>
    </source>
</evidence>
<reference evidence="3 4" key="1">
    <citation type="submission" date="2017-10" db="EMBL/GenBank/DDBJ databases">
        <title>The draft genome sequence of Lewinella nigricans NBRC 102662.</title>
        <authorList>
            <person name="Wang K."/>
        </authorList>
    </citation>
    <scope>NUCLEOTIDE SEQUENCE [LARGE SCALE GENOMIC DNA]</scope>
    <source>
        <strain evidence="3 4">NBRC 102662</strain>
    </source>
</reference>
<evidence type="ECO:0000313" key="3">
    <source>
        <dbReference type="EMBL" id="PHN01189.1"/>
    </source>
</evidence>
<feature type="signal peptide" evidence="2">
    <location>
        <begin position="1"/>
        <end position="22"/>
    </location>
</feature>
<feature type="region of interest" description="Disordered" evidence="1">
    <location>
        <begin position="149"/>
        <end position="170"/>
    </location>
</feature>
<dbReference type="PANTHER" id="PTHR37833">
    <property type="entry name" value="LIPOPROTEIN-RELATED"/>
    <property type="match status" value="1"/>
</dbReference>
<dbReference type="Proteomes" id="UP000223913">
    <property type="component" value="Unassembled WGS sequence"/>
</dbReference>
<feature type="compositionally biased region" description="Basic and acidic residues" evidence="1">
    <location>
        <begin position="149"/>
        <end position="164"/>
    </location>
</feature>
<dbReference type="PANTHER" id="PTHR37833:SF1">
    <property type="entry name" value="SIGNAL PEPTIDE PROTEIN"/>
    <property type="match status" value="1"/>
</dbReference>
<keyword evidence="2" id="KW-0732">Signal</keyword>
<proteinExistence type="predicted"/>
<sequence length="170" mass="18668">MKRLLVLLVLMTGIASFTFAQATQKSAEKKEVAMKKIDAKDMPAKAVKGPKMVFENETIDYGTIEQGSDPYRMFSFVNEGTEPLIISNARGSCGCTVPTYPKEPIMPGETAEVKVRYDTNRVGPFTKRVTLTTNEGENTRVLTIKGLVEKKTEEPGLPENKEKGTFGGGK</sequence>
<comment type="caution">
    <text evidence="3">The sequence shown here is derived from an EMBL/GenBank/DDBJ whole genome shotgun (WGS) entry which is preliminary data.</text>
</comment>
<dbReference type="OrthoDB" id="826619at2"/>
<protein>
    <recommendedName>
        <fullName evidence="5">DUF1573 domain-containing protein</fullName>
    </recommendedName>
</protein>
<feature type="chain" id="PRO_5012587380" description="DUF1573 domain-containing protein" evidence="2">
    <location>
        <begin position="23"/>
        <end position="170"/>
    </location>
</feature>
<dbReference type="Gene3D" id="2.60.40.10">
    <property type="entry name" value="Immunoglobulins"/>
    <property type="match status" value="1"/>
</dbReference>
<dbReference type="RefSeq" id="WP_099155384.1">
    <property type="nucleotide sequence ID" value="NZ_PDUD01000060.1"/>
</dbReference>
<evidence type="ECO:0000256" key="1">
    <source>
        <dbReference type="SAM" id="MobiDB-lite"/>
    </source>
</evidence>